<evidence type="ECO:0000259" key="1">
    <source>
        <dbReference type="PROSITE" id="PS51186"/>
    </source>
</evidence>
<protein>
    <submittedName>
        <fullName evidence="2">Acetyltransferase [Lactobacillus plantarum subsp. plantarum ST-III]</fullName>
    </submittedName>
</protein>
<dbReference type="Pfam" id="PF00583">
    <property type="entry name" value="Acetyltransf_1"/>
    <property type="match status" value="1"/>
</dbReference>
<dbReference type="SUPFAM" id="SSF55729">
    <property type="entry name" value="Acyl-CoA N-acyltransferases (Nat)"/>
    <property type="match status" value="1"/>
</dbReference>
<keyword evidence="2" id="KW-0808">Transferase</keyword>
<feature type="domain" description="N-acetyltransferase" evidence="1">
    <location>
        <begin position="7"/>
        <end position="163"/>
    </location>
</feature>
<dbReference type="AlphaFoldDB" id="A0A660DYZ9"/>
<reference evidence="2 3" key="1">
    <citation type="submission" date="2018-11" db="EMBL/GenBank/DDBJ databases">
        <authorList>
            <person name="Wuyts S."/>
        </authorList>
    </citation>
    <scope>NUCLEOTIDE SEQUENCE [LARGE SCALE GENOMIC DNA]</scope>
    <source>
        <strain evidence="2">Lactobacillus mudanjiangensis AMBF249</strain>
    </source>
</reference>
<dbReference type="RefSeq" id="WP_130851729.1">
    <property type="nucleotide sequence ID" value="NZ_UYIG01000112.1"/>
</dbReference>
<keyword evidence="3" id="KW-1185">Reference proteome</keyword>
<name>A0A660DYZ9_9LACO</name>
<dbReference type="InterPro" id="IPR016181">
    <property type="entry name" value="Acyl_CoA_acyltransferase"/>
</dbReference>
<dbReference type="EMBL" id="UYIG01000112">
    <property type="protein sequence ID" value="VDG28303.1"/>
    <property type="molecule type" value="Genomic_DNA"/>
</dbReference>
<dbReference type="CDD" id="cd04301">
    <property type="entry name" value="NAT_SF"/>
    <property type="match status" value="1"/>
</dbReference>
<dbReference type="GO" id="GO:0016747">
    <property type="term" value="F:acyltransferase activity, transferring groups other than amino-acyl groups"/>
    <property type="evidence" value="ECO:0007669"/>
    <property type="project" value="InterPro"/>
</dbReference>
<organism evidence="2 3">
    <name type="scientific">Lactiplantibacillus mudanjiangensis</name>
    <dbReference type="NCBI Taxonomy" id="1296538"/>
    <lineage>
        <taxon>Bacteria</taxon>
        <taxon>Bacillati</taxon>
        <taxon>Bacillota</taxon>
        <taxon>Bacilli</taxon>
        <taxon>Lactobacillales</taxon>
        <taxon>Lactobacillaceae</taxon>
        <taxon>Lactiplantibacillus</taxon>
    </lineage>
</organism>
<dbReference type="InterPro" id="IPR050276">
    <property type="entry name" value="MshD_Acetyltransferase"/>
</dbReference>
<sequence length="165" mass="18210">MSSDQSVTIRPATADEDFDAIAQLYLTVWRSAYAGMIPAATLAALTPKLWRPAERWQLTHLAVTATDQVVGVIAAGPARRSQWAGQTEIYSLYVLPGFQHQQIGSRLMQAALADLSSADVVNLLVLAKNQAARRFYDRIGFHDTGQHLVDTMPDGTKLINQIYRL</sequence>
<dbReference type="PANTHER" id="PTHR43617:SF30">
    <property type="entry name" value="HISTONE ACETYLTRANSFERASE"/>
    <property type="match status" value="1"/>
</dbReference>
<dbReference type="PANTHER" id="PTHR43617">
    <property type="entry name" value="L-AMINO ACID N-ACETYLTRANSFERASE"/>
    <property type="match status" value="1"/>
</dbReference>
<dbReference type="PROSITE" id="PS51186">
    <property type="entry name" value="GNAT"/>
    <property type="match status" value="1"/>
</dbReference>
<evidence type="ECO:0000313" key="2">
    <source>
        <dbReference type="EMBL" id="VDG28303.1"/>
    </source>
</evidence>
<accession>A0A660DYZ9</accession>
<gene>
    <name evidence="2" type="ORF">MUDAN_MDHGFNIF_00495</name>
</gene>
<dbReference type="OrthoDB" id="5292888at2"/>
<dbReference type="Gene3D" id="3.40.630.30">
    <property type="match status" value="1"/>
</dbReference>
<dbReference type="Proteomes" id="UP000289996">
    <property type="component" value="Unassembled WGS sequence"/>
</dbReference>
<evidence type="ECO:0000313" key="3">
    <source>
        <dbReference type="Proteomes" id="UP000289996"/>
    </source>
</evidence>
<proteinExistence type="predicted"/>
<dbReference type="InterPro" id="IPR000182">
    <property type="entry name" value="GNAT_dom"/>
</dbReference>